<dbReference type="EMBL" id="JAQQWK010000011">
    <property type="protein sequence ID" value="KAK8023664.1"/>
    <property type="molecule type" value="Genomic_DNA"/>
</dbReference>
<sequence length="164" mass="18638">MHTTQLTFVDDKVGVPSRKGHPMDYFYRPLRPQFQYKNPAISFSNRTEESSSSKTPEHLQLIALFSALRFATILFIEVRCASEYKMRLLDVNAHELKSELADHALTDSRAQLGNSDPSTDAPPPKYAILSHRWIGEEITFEDFEELPKARLSIPSAGHYMPASQ</sequence>
<name>A0ABR1S0H1_9PEZI</name>
<evidence type="ECO:0000313" key="2">
    <source>
        <dbReference type="Proteomes" id="UP001444661"/>
    </source>
</evidence>
<dbReference type="Proteomes" id="UP001444661">
    <property type="component" value="Unassembled WGS sequence"/>
</dbReference>
<comment type="caution">
    <text evidence="1">The sequence shown here is derived from an EMBL/GenBank/DDBJ whole genome shotgun (WGS) entry which is preliminary data.</text>
</comment>
<evidence type="ECO:0000313" key="1">
    <source>
        <dbReference type="EMBL" id="KAK8023664.1"/>
    </source>
</evidence>
<organism evidence="1 2">
    <name type="scientific">Apiospora rasikravindrae</name>
    <dbReference type="NCBI Taxonomy" id="990691"/>
    <lineage>
        <taxon>Eukaryota</taxon>
        <taxon>Fungi</taxon>
        <taxon>Dikarya</taxon>
        <taxon>Ascomycota</taxon>
        <taxon>Pezizomycotina</taxon>
        <taxon>Sordariomycetes</taxon>
        <taxon>Xylariomycetidae</taxon>
        <taxon>Amphisphaeriales</taxon>
        <taxon>Apiosporaceae</taxon>
        <taxon>Apiospora</taxon>
    </lineage>
</organism>
<gene>
    <name evidence="1" type="ORF">PG993_011730</name>
</gene>
<keyword evidence="2" id="KW-1185">Reference proteome</keyword>
<reference evidence="1 2" key="1">
    <citation type="submission" date="2023-01" db="EMBL/GenBank/DDBJ databases">
        <title>Analysis of 21 Apiospora genomes using comparative genomics revels a genus with tremendous synthesis potential of carbohydrate active enzymes and secondary metabolites.</title>
        <authorList>
            <person name="Sorensen T."/>
        </authorList>
    </citation>
    <scope>NUCLEOTIDE SEQUENCE [LARGE SCALE GENOMIC DNA]</scope>
    <source>
        <strain evidence="1 2">CBS 33761</strain>
    </source>
</reference>
<protein>
    <submittedName>
        <fullName evidence="1">Uncharacterized protein</fullName>
    </submittedName>
</protein>
<proteinExistence type="predicted"/>
<accession>A0ABR1S0H1</accession>